<dbReference type="InterPro" id="IPR020825">
    <property type="entry name" value="Phe-tRNA_synthase-like_B3/B4"/>
</dbReference>
<dbReference type="SMART" id="SM00873">
    <property type="entry name" value="B3_4"/>
    <property type="match status" value="1"/>
</dbReference>
<gene>
    <name evidence="2" type="ORF">SDC9_95290</name>
</gene>
<dbReference type="Gene3D" id="3.50.40.10">
    <property type="entry name" value="Phenylalanyl-trna Synthetase, Chain B, domain 3"/>
    <property type="match status" value="1"/>
</dbReference>
<dbReference type="EMBL" id="VSSQ01012153">
    <property type="protein sequence ID" value="MPM48565.1"/>
    <property type="molecule type" value="Genomic_DNA"/>
</dbReference>
<dbReference type="GO" id="GO:0004826">
    <property type="term" value="F:phenylalanine-tRNA ligase activity"/>
    <property type="evidence" value="ECO:0007669"/>
    <property type="project" value="InterPro"/>
</dbReference>
<protein>
    <recommendedName>
        <fullName evidence="1">B3/B4 tRNA-binding domain-containing protein</fullName>
    </recommendedName>
</protein>
<dbReference type="PANTHER" id="PTHR39209:SF2">
    <property type="entry name" value="CYTOPLASMIC PROTEIN"/>
    <property type="match status" value="1"/>
</dbReference>
<organism evidence="2">
    <name type="scientific">bioreactor metagenome</name>
    <dbReference type="NCBI Taxonomy" id="1076179"/>
    <lineage>
        <taxon>unclassified sequences</taxon>
        <taxon>metagenomes</taxon>
        <taxon>ecological metagenomes</taxon>
    </lineage>
</organism>
<dbReference type="AlphaFoldDB" id="A0A645A5V7"/>
<dbReference type="Pfam" id="PF03483">
    <property type="entry name" value="B3_4"/>
    <property type="match status" value="1"/>
</dbReference>
<dbReference type="SUPFAM" id="SSF56037">
    <property type="entry name" value="PheT/TilS domain"/>
    <property type="match status" value="1"/>
</dbReference>
<dbReference type="InterPro" id="IPR005146">
    <property type="entry name" value="B3/B4_tRNA-bd"/>
</dbReference>
<proteinExistence type="predicted"/>
<dbReference type="PANTHER" id="PTHR39209">
    <property type="match status" value="1"/>
</dbReference>
<dbReference type="GO" id="GO:0003723">
    <property type="term" value="F:RNA binding"/>
    <property type="evidence" value="ECO:0007669"/>
    <property type="project" value="InterPro"/>
</dbReference>
<reference evidence="2" key="1">
    <citation type="submission" date="2019-08" db="EMBL/GenBank/DDBJ databases">
        <authorList>
            <person name="Kucharzyk K."/>
            <person name="Murdoch R.W."/>
            <person name="Higgins S."/>
            <person name="Loffler F."/>
        </authorList>
    </citation>
    <scope>NUCLEOTIDE SEQUENCE</scope>
</reference>
<comment type="caution">
    <text evidence="2">The sequence shown here is derived from an EMBL/GenBank/DDBJ whole genome shotgun (WGS) entry which is preliminary data.</text>
</comment>
<name>A0A645A5V7_9ZZZZ</name>
<evidence type="ECO:0000259" key="1">
    <source>
        <dbReference type="SMART" id="SM00873"/>
    </source>
</evidence>
<feature type="domain" description="B3/B4 tRNA-binding" evidence="1">
    <location>
        <begin position="63"/>
        <end position="210"/>
    </location>
</feature>
<accession>A0A645A5V7</accession>
<evidence type="ECO:0000313" key="2">
    <source>
        <dbReference type="EMBL" id="MPM48565.1"/>
    </source>
</evidence>
<sequence length="220" mass="24721">MIDIIIKEELKEKCPSLAIGSIEAYVSVTRGSEELCSIIDEKCRVIQNTYKAEDILNIENIDSSRRAYKALGKDPSRYRLSSESLLKRIVKGNGLYKVNNVVDINNLISLTSCYSVGTYDLDKVEGIIYFTVGKQGQTYEGIGRGPINLENLPLFTDDKGNFGSTTSDSTRAMVTTETKRILFNIISFDGDEKLKQYMDYSIDLLENFAQGRIIDVKIIK</sequence>